<feature type="signal peptide" evidence="1">
    <location>
        <begin position="1"/>
        <end position="24"/>
    </location>
</feature>
<dbReference type="Proteomes" id="UP000753908">
    <property type="component" value="Unassembled WGS sequence"/>
</dbReference>
<dbReference type="Pfam" id="PF05860">
    <property type="entry name" value="TPS"/>
    <property type="match status" value="1"/>
</dbReference>
<keyword evidence="1" id="KW-0732">Signal</keyword>
<name>A0A951PFX2_9CYAN</name>
<dbReference type="InterPro" id="IPR012334">
    <property type="entry name" value="Pectin_lyas_fold"/>
</dbReference>
<dbReference type="InterPro" id="IPR008638">
    <property type="entry name" value="FhaB/CdiA-like_TPS"/>
</dbReference>
<dbReference type="InterPro" id="IPR024983">
    <property type="entry name" value="CHAT_dom"/>
</dbReference>
<dbReference type="EMBL" id="JAHHIF010000001">
    <property type="protein sequence ID" value="MBW4542935.1"/>
    <property type="molecule type" value="Genomic_DNA"/>
</dbReference>
<dbReference type="NCBIfam" id="TIGR01901">
    <property type="entry name" value="adhes_NPXG"/>
    <property type="match status" value="1"/>
</dbReference>
<comment type="caution">
    <text evidence="3">The sequence shown here is derived from an EMBL/GenBank/DDBJ whole genome shotgun (WGS) entry which is preliminary data.</text>
</comment>
<gene>
    <name evidence="3" type="ORF">KME25_00580</name>
</gene>
<dbReference type="Gene3D" id="2.160.20.10">
    <property type="entry name" value="Single-stranded right-handed beta-helix, Pectin lyase-like"/>
    <property type="match status" value="2"/>
</dbReference>
<evidence type="ECO:0000259" key="2">
    <source>
        <dbReference type="SMART" id="SM00912"/>
    </source>
</evidence>
<evidence type="ECO:0000313" key="4">
    <source>
        <dbReference type="Proteomes" id="UP000753908"/>
    </source>
</evidence>
<reference evidence="3" key="2">
    <citation type="journal article" date="2022" name="Microbiol. Resour. Announc.">
        <title>Metagenome Sequencing to Explore Phylogenomics of Terrestrial Cyanobacteria.</title>
        <authorList>
            <person name="Ward R.D."/>
            <person name="Stajich J.E."/>
            <person name="Johansen J.R."/>
            <person name="Huntemann M."/>
            <person name="Clum A."/>
            <person name="Foster B."/>
            <person name="Foster B."/>
            <person name="Roux S."/>
            <person name="Palaniappan K."/>
            <person name="Varghese N."/>
            <person name="Mukherjee S."/>
            <person name="Reddy T.B.K."/>
            <person name="Daum C."/>
            <person name="Copeland A."/>
            <person name="Chen I.A."/>
            <person name="Ivanova N.N."/>
            <person name="Kyrpides N.C."/>
            <person name="Shapiro N."/>
            <person name="Eloe-Fadrosh E.A."/>
            <person name="Pietrasiak N."/>
        </authorList>
    </citation>
    <scope>NUCLEOTIDE SEQUENCE</scope>
    <source>
        <strain evidence="3">CPER-KK1</strain>
    </source>
</reference>
<dbReference type="InterPro" id="IPR011050">
    <property type="entry name" value="Pectin_lyase_fold/virulence"/>
</dbReference>
<feature type="chain" id="PRO_5036982039" evidence="1">
    <location>
        <begin position="25"/>
        <end position="1717"/>
    </location>
</feature>
<accession>A0A951PFX2</accession>
<organism evidence="3 4">
    <name type="scientific">Symplocastrum torsivum CPER-KK1</name>
    <dbReference type="NCBI Taxonomy" id="450513"/>
    <lineage>
        <taxon>Bacteria</taxon>
        <taxon>Bacillati</taxon>
        <taxon>Cyanobacteriota</taxon>
        <taxon>Cyanophyceae</taxon>
        <taxon>Oscillatoriophycideae</taxon>
        <taxon>Oscillatoriales</taxon>
        <taxon>Microcoleaceae</taxon>
        <taxon>Symplocastrum</taxon>
    </lineage>
</organism>
<reference evidence="3" key="1">
    <citation type="submission" date="2021-05" db="EMBL/GenBank/DDBJ databases">
        <authorList>
            <person name="Pietrasiak N."/>
            <person name="Ward R."/>
            <person name="Stajich J.E."/>
            <person name="Kurbessoian T."/>
        </authorList>
    </citation>
    <scope>NUCLEOTIDE SEQUENCE</scope>
    <source>
        <strain evidence="3">CPER-KK1</strain>
    </source>
</reference>
<feature type="domain" description="Filamentous haemagglutinin FhaB/tRNA nuclease CdiA-like TPS" evidence="2">
    <location>
        <begin position="29"/>
        <end position="147"/>
    </location>
</feature>
<protein>
    <submittedName>
        <fullName evidence="3">CHAT domain-containing protein</fullName>
    </submittedName>
</protein>
<dbReference type="Pfam" id="PF12770">
    <property type="entry name" value="CHAT"/>
    <property type="match status" value="1"/>
</dbReference>
<evidence type="ECO:0000256" key="1">
    <source>
        <dbReference type="SAM" id="SignalP"/>
    </source>
</evidence>
<sequence>MRRIGYLLAALSLSGAIAAKPLSAQPIVPASDGTGTQVIPNGNGDPSVYDITGGSLSNDGANLFHSFTQFNLDINQIANFLSNPNIHNILGRVTAGNPSIINGLIQVTGGNSNLFLMNPSGIVFGAGASLNVPAAFTATTANGIDFGNNWFNATGINNYSALVGTPSTFAFTMNQPGSIINAGNLTVPQGQNLTLLGGTVVSTGQLNAPGGQVTVASVSGESLVRLSLPGHLLSLEIQPLANINAGAQGLASLPQNFSVLSLPQLLTGGGGDSATAIRVNGNGQVVLRGSGIGVEHGDVVAKDLTAHTAALSAEHNLTLVESQLSTTGDLNLLARDTVQVRDSVTNRFIVQAGGQVYLQGNQRVDIFALNHPASGFFSGRDMVLRSANTVGGDAHYFSSGNFRIEQLDGSVGNLFSPYDPIILSSGNVTLGNYTGASLHVLAGGSVTLGNVTINDTAPVAQTINPGNTTPFNATRTFANLASFNLSDGTPVTINGSTTPTLDVRAGVDWEQLGGVPTPDPRIVGGLAPQPTFSAAPLSANITVTGNIRNNGGEVFLTNEYFPNRSLPGGAIQVQRINTSLFTGGNAGSVTIDSRRSITLNGLVNSVTGNVPNSNAGAVTLIAQNNITTDNINSFVGRGGTGNGGNISLTSTAGAIDTSAGLLDAGTGGSGNGGAIALSAAGNITTGSILSRSDGIGTGGAISLTSSGGGIDTSAGNLDTTSAVNGGAIALNAAGNITTDNITSTGQVSSGAINLTSSGGSIDTTAGSLDSSSRGNGGAIAFRATANMTTGNLDSSSTGAGNGGNITLSSTQGAINTDSLKSSADSGNGGVIALSAYGDITTDLLDSYSINAGNGGNITLSSTQGAISTGAGELNSSSATGNGGAIALSATGNITTGEVLSTGSSEGGDISFSSGTEVTLGRVDSTSAIAEGGAININALGNITFNDSVSSGSTAGLGGGALTINTSGILNLPASISTNGTDIFIGNETSPIDIVGLPSGSSINTGGQDVTLAFASDLTLGSSINVSTEGGAFTLSSLGALNIERDVRTDGGDITLSAASIDSSGGILDSSSTTKAGGNITLNAQGNITTAALSSGSTSNAGGDITLTSDGGAVSSGNLNSSGVTGGGSINVSAVDQITTRVINTSSSSGNGGNVTLDPQNDIQIDLINAQGGATGTGGTVDITTDRFFRATGSFTDQNGITASISTAGGAGGSPITIRHGGGLSGTPFDVGDATVNGTAGAIANGIDTISPLRSFPGSYTQGNIRIITPFVPDETAFIDPNNEPLALPQLFRSLEPLEIDLAFAAIDEFFTREYEEYLRLQATQIKSLGQARATLREIEEATGVKPALLYAVFVPETLAPGATSLLDLPKQDSDQLQLLLVTAQGKVMLWRVPNTTRAEVLAVAGKLGSEVTNRSKRRTNSYLAPARQLYEWLVAPLEANLQAQGIQNLVFITDVGLRSVPIAALHDGQGFIVERYSIGLMPSLSLTDTRYQDITGFQVLAMGASEFTDKEPLPAVPLELSVLTKQLWQGKSFLDEAFTLDNLKAQRHQQPFGIIHLATHAEFNAGKPENSFIHLWNSKLGLNELRQLGWNNPPVELLVLSACRTAVGDEEAELGFAGLAVQAGVKSALGSLYSVSDEGTLGLMTEFYRQLKEAPIKAEALRQAQLAMINNEVRLEGGELHGTGENLPLPPELATLENQNLSHPYYWAGFTTIGSPW</sequence>
<dbReference type="SUPFAM" id="SSF51126">
    <property type="entry name" value="Pectin lyase-like"/>
    <property type="match status" value="1"/>
</dbReference>
<evidence type="ECO:0000313" key="3">
    <source>
        <dbReference type="EMBL" id="MBW4542935.1"/>
    </source>
</evidence>
<proteinExistence type="predicted"/>
<dbReference type="SMART" id="SM00912">
    <property type="entry name" value="Haemagg_act"/>
    <property type="match status" value="1"/>
</dbReference>